<dbReference type="GO" id="GO:0046872">
    <property type="term" value="F:metal ion binding"/>
    <property type="evidence" value="ECO:0007669"/>
    <property type="project" value="UniProtKB-KW"/>
</dbReference>
<evidence type="ECO:0000256" key="2">
    <source>
        <dbReference type="ARBA" id="ARBA00022722"/>
    </source>
</evidence>
<evidence type="ECO:0000313" key="9">
    <source>
        <dbReference type="Proteomes" id="UP000011602"/>
    </source>
</evidence>
<protein>
    <submittedName>
        <fullName evidence="8">Sugar metabolism cluster protein</fullName>
    </submittedName>
</protein>
<keyword evidence="3" id="KW-0479">Metal-binding</keyword>
<sequence>MTLIILDNNLLSDYLNGTVDAREFLEEHDRDRWGISSIVLFEALMGSLYGYIDATPDEINHAIATSMDVFTTTQRTAIEAHDLQSKLHDRGAPVDQLDALIAASALEHGGRFATAEKQFWMDDVQEVLPVEEYNPH</sequence>
<accession>L9WLU5</accession>
<evidence type="ECO:0000256" key="5">
    <source>
        <dbReference type="ARBA" id="ARBA00022842"/>
    </source>
</evidence>
<comment type="cofactor">
    <cofactor evidence="1">
        <name>Mg(2+)</name>
        <dbReference type="ChEBI" id="CHEBI:18420"/>
    </cofactor>
</comment>
<dbReference type="GO" id="GO:0004518">
    <property type="term" value="F:nuclease activity"/>
    <property type="evidence" value="ECO:0007669"/>
    <property type="project" value="UniProtKB-KW"/>
</dbReference>
<dbReference type="Proteomes" id="UP000011602">
    <property type="component" value="Unassembled WGS sequence"/>
</dbReference>
<dbReference type="GO" id="GO:0016787">
    <property type="term" value="F:hydrolase activity"/>
    <property type="evidence" value="ECO:0007669"/>
    <property type="project" value="UniProtKB-KW"/>
</dbReference>
<dbReference type="SUPFAM" id="SSF88723">
    <property type="entry name" value="PIN domain-like"/>
    <property type="match status" value="1"/>
</dbReference>
<dbReference type="Pfam" id="PF01850">
    <property type="entry name" value="PIN"/>
    <property type="match status" value="1"/>
</dbReference>
<dbReference type="PANTHER" id="PTHR33653">
    <property type="entry name" value="RIBONUCLEASE VAPC2"/>
    <property type="match status" value="1"/>
</dbReference>
<dbReference type="InterPro" id="IPR050556">
    <property type="entry name" value="Type_II_TA_system_RNase"/>
</dbReference>
<keyword evidence="4" id="KW-0378">Hydrolase</keyword>
<dbReference type="RefSeq" id="WP_007261162.1">
    <property type="nucleotide sequence ID" value="NZ_AOHZ01000088.1"/>
</dbReference>
<reference evidence="8 9" key="1">
    <citation type="journal article" date="2014" name="PLoS Genet.">
        <title>Phylogenetically driven sequencing of extremely halophilic archaea reveals strategies for static and dynamic osmo-response.</title>
        <authorList>
            <person name="Becker E.A."/>
            <person name="Seitzer P.M."/>
            <person name="Tritt A."/>
            <person name="Larsen D."/>
            <person name="Krusor M."/>
            <person name="Yao A.I."/>
            <person name="Wu D."/>
            <person name="Madern D."/>
            <person name="Eisen J.A."/>
            <person name="Darling A.E."/>
            <person name="Facciotti M.T."/>
        </authorList>
    </citation>
    <scope>NUCLEOTIDE SEQUENCE [LARGE SCALE GENOMIC DNA]</scope>
    <source>
        <strain evidence="8 9">JCM 12255</strain>
    </source>
</reference>
<dbReference type="EMBL" id="AOHZ01000088">
    <property type="protein sequence ID" value="ELY50191.1"/>
    <property type="molecule type" value="Genomic_DNA"/>
</dbReference>
<dbReference type="InterPro" id="IPR002716">
    <property type="entry name" value="PIN_dom"/>
</dbReference>
<comment type="caution">
    <text evidence="8">The sequence shown here is derived from an EMBL/GenBank/DDBJ whole genome shotgun (WGS) entry which is preliminary data.</text>
</comment>
<evidence type="ECO:0000256" key="3">
    <source>
        <dbReference type="ARBA" id="ARBA00022723"/>
    </source>
</evidence>
<feature type="domain" description="PIN" evidence="7">
    <location>
        <begin position="4"/>
        <end position="119"/>
    </location>
</feature>
<keyword evidence="5" id="KW-0460">Magnesium</keyword>
<dbReference type="AlphaFoldDB" id="L9WLU5"/>
<keyword evidence="9" id="KW-1185">Reference proteome</keyword>
<dbReference type="PANTHER" id="PTHR33653:SF1">
    <property type="entry name" value="RIBONUCLEASE VAPC2"/>
    <property type="match status" value="1"/>
</dbReference>
<evidence type="ECO:0000256" key="1">
    <source>
        <dbReference type="ARBA" id="ARBA00001946"/>
    </source>
</evidence>
<evidence type="ECO:0000259" key="7">
    <source>
        <dbReference type="Pfam" id="PF01850"/>
    </source>
</evidence>
<dbReference type="OrthoDB" id="147588at2157"/>
<gene>
    <name evidence="8" type="ORF">C493_19531</name>
</gene>
<name>L9WLU5_9EURY</name>
<evidence type="ECO:0000256" key="4">
    <source>
        <dbReference type="ARBA" id="ARBA00022801"/>
    </source>
</evidence>
<proteinExistence type="inferred from homology"/>
<dbReference type="eggNOG" id="arCOG02219">
    <property type="taxonomic scope" value="Archaea"/>
</dbReference>
<dbReference type="InterPro" id="IPR029060">
    <property type="entry name" value="PIN-like_dom_sf"/>
</dbReference>
<evidence type="ECO:0000313" key="8">
    <source>
        <dbReference type="EMBL" id="ELY50191.1"/>
    </source>
</evidence>
<organism evidence="8 9">
    <name type="scientific">Natronolimnohabitans innermongolicus JCM 12255</name>
    <dbReference type="NCBI Taxonomy" id="1227499"/>
    <lineage>
        <taxon>Archaea</taxon>
        <taxon>Methanobacteriati</taxon>
        <taxon>Methanobacteriota</taxon>
        <taxon>Stenosarchaea group</taxon>
        <taxon>Halobacteria</taxon>
        <taxon>Halobacteriales</taxon>
        <taxon>Natrialbaceae</taxon>
        <taxon>Natronolimnohabitans</taxon>
    </lineage>
</organism>
<evidence type="ECO:0000256" key="6">
    <source>
        <dbReference type="ARBA" id="ARBA00038093"/>
    </source>
</evidence>
<comment type="similarity">
    <text evidence="6">Belongs to the PINc/VapC protein family.</text>
</comment>
<dbReference type="Gene3D" id="3.40.50.1010">
    <property type="entry name" value="5'-nuclease"/>
    <property type="match status" value="1"/>
</dbReference>
<keyword evidence="2" id="KW-0540">Nuclease</keyword>